<feature type="region of interest" description="Disordered" evidence="5">
    <location>
        <begin position="24"/>
        <end position="66"/>
    </location>
</feature>
<evidence type="ECO:0000259" key="6">
    <source>
        <dbReference type="PROSITE" id="PS50089"/>
    </source>
</evidence>
<gene>
    <name evidence="7" type="ORF">niasHT_007239</name>
</gene>
<evidence type="ECO:0000256" key="3">
    <source>
        <dbReference type="ARBA" id="ARBA00022833"/>
    </source>
</evidence>
<protein>
    <recommendedName>
        <fullName evidence="6">RING-type domain-containing protein</fullName>
    </recommendedName>
</protein>
<keyword evidence="3" id="KW-0862">Zinc</keyword>
<dbReference type="InterPro" id="IPR042981">
    <property type="entry name" value="RNF11_RING-H2"/>
</dbReference>
<dbReference type="InterPro" id="IPR052804">
    <property type="entry name" value="UEC_component"/>
</dbReference>
<dbReference type="EMBL" id="JBICBT010000362">
    <property type="protein sequence ID" value="KAL3115939.1"/>
    <property type="molecule type" value="Genomic_DNA"/>
</dbReference>
<name>A0ABD2LL91_9BILA</name>
<organism evidence="7 8">
    <name type="scientific">Heterodera trifolii</name>
    <dbReference type="NCBI Taxonomy" id="157864"/>
    <lineage>
        <taxon>Eukaryota</taxon>
        <taxon>Metazoa</taxon>
        <taxon>Ecdysozoa</taxon>
        <taxon>Nematoda</taxon>
        <taxon>Chromadorea</taxon>
        <taxon>Rhabditida</taxon>
        <taxon>Tylenchina</taxon>
        <taxon>Tylenchomorpha</taxon>
        <taxon>Tylenchoidea</taxon>
        <taxon>Heteroderidae</taxon>
        <taxon>Heteroderinae</taxon>
        <taxon>Heterodera</taxon>
    </lineage>
</organism>
<dbReference type="PROSITE" id="PS50089">
    <property type="entry name" value="ZF_RING_2"/>
    <property type="match status" value="1"/>
</dbReference>
<dbReference type="Proteomes" id="UP001620626">
    <property type="component" value="Unassembled WGS sequence"/>
</dbReference>
<keyword evidence="8" id="KW-1185">Reference proteome</keyword>
<dbReference type="SMART" id="SM00184">
    <property type="entry name" value="RING"/>
    <property type="match status" value="1"/>
</dbReference>
<feature type="region of interest" description="Disordered" evidence="5">
    <location>
        <begin position="206"/>
        <end position="228"/>
    </location>
</feature>
<evidence type="ECO:0000313" key="8">
    <source>
        <dbReference type="Proteomes" id="UP001620626"/>
    </source>
</evidence>
<dbReference type="CDD" id="cd16468">
    <property type="entry name" value="RING-H2_RNF11"/>
    <property type="match status" value="1"/>
</dbReference>
<sequence>MGNCWAFLRHRSDNDDFTRLENLANEPGRASSAANAPGGRRNHSRTSSSSSAVSSASSVGSDNERINRRHKNLHSSSYVNQLYMNAAFGSGDESSSTETKVVDEKRKARVRGLLEQIPMDIYTEGAKGPAECAICMGDFEEGDPIRFLPCVHSYHLQCIDDWLLRSFTCPSCMEPVDSALLSVFTVNTSTDLNALTGSASACNSIPSRQQQNTAKEGGKMTTQNINKL</sequence>
<dbReference type="InterPro" id="IPR001841">
    <property type="entry name" value="Znf_RING"/>
</dbReference>
<dbReference type="InterPro" id="IPR013083">
    <property type="entry name" value="Znf_RING/FYVE/PHD"/>
</dbReference>
<dbReference type="Pfam" id="PF13639">
    <property type="entry name" value="zf-RING_2"/>
    <property type="match status" value="1"/>
</dbReference>
<evidence type="ECO:0000256" key="4">
    <source>
        <dbReference type="PROSITE-ProRule" id="PRU00175"/>
    </source>
</evidence>
<evidence type="ECO:0000256" key="5">
    <source>
        <dbReference type="SAM" id="MobiDB-lite"/>
    </source>
</evidence>
<evidence type="ECO:0000256" key="2">
    <source>
        <dbReference type="ARBA" id="ARBA00022771"/>
    </source>
</evidence>
<accession>A0ABD2LL91</accession>
<feature type="compositionally biased region" description="Low complexity" evidence="5">
    <location>
        <begin position="47"/>
        <end position="61"/>
    </location>
</feature>
<keyword evidence="2 4" id="KW-0863">Zinc-finger</keyword>
<dbReference type="SUPFAM" id="SSF57850">
    <property type="entry name" value="RING/U-box"/>
    <property type="match status" value="1"/>
</dbReference>
<dbReference type="GO" id="GO:0008270">
    <property type="term" value="F:zinc ion binding"/>
    <property type="evidence" value="ECO:0007669"/>
    <property type="project" value="UniProtKB-KW"/>
</dbReference>
<keyword evidence="1" id="KW-0479">Metal-binding</keyword>
<reference evidence="7 8" key="1">
    <citation type="submission" date="2024-10" db="EMBL/GenBank/DDBJ databases">
        <authorList>
            <person name="Kim D."/>
        </authorList>
    </citation>
    <scope>NUCLEOTIDE SEQUENCE [LARGE SCALE GENOMIC DNA]</scope>
    <source>
        <strain evidence="7">BH-2024</strain>
    </source>
</reference>
<evidence type="ECO:0000313" key="7">
    <source>
        <dbReference type="EMBL" id="KAL3115939.1"/>
    </source>
</evidence>
<dbReference type="PANTHER" id="PTHR46359">
    <property type="entry name" value="GEO07743P1"/>
    <property type="match status" value="1"/>
</dbReference>
<dbReference type="AlphaFoldDB" id="A0ABD2LL91"/>
<proteinExistence type="predicted"/>
<dbReference type="Gene3D" id="3.30.40.10">
    <property type="entry name" value="Zinc/RING finger domain, C3HC4 (zinc finger)"/>
    <property type="match status" value="1"/>
</dbReference>
<comment type="caution">
    <text evidence="7">The sequence shown here is derived from an EMBL/GenBank/DDBJ whole genome shotgun (WGS) entry which is preliminary data.</text>
</comment>
<evidence type="ECO:0000256" key="1">
    <source>
        <dbReference type="ARBA" id="ARBA00022723"/>
    </source>
</evidence>
<feature type="domain" description="RING-type" evidence="6">
    <location>
        <begin position="132"/>
        <end position="172"/>
    </location>
</feature>
<dbReference type="PANTHER" id="PTHR46359:SF2">
    <property type="entry name" value="GEO07743P1"/>
    <property type="match status" value="1"/>
</dbReference>